<dbReference type="GO" id="GO:0005634">
    <property type="term" value="C:nucleus"/>
    <property type="evidence" value="ECO:0007669"/>
    <property type="project" value="TreeGrafter"/>
</dbReference>
<dbReference type="SUPFAM" id="SSF49785">
    <property type="entry name" value="Galactose-binding domain-like"/>
    <property type="match status" value="1"/>
</dbReference>
<keyword evidence="5" id="KW-1185">Reference proteome</keyword>
<dbReference type="Proteomes" id="UP000019384">
    <property type="component" value="Unassembled WGS sequence"/>
</dbReference>
<organism evidence="4 5">
    <name type="scientific">Kuraishia capsulata CBS 1993</name>
    <dbReference type="NCBI Taxonomy" id="1382522"/>
    <lineage>
        <taxon>Eukaryota</taxon>
        <taxon>Fungi</taxon>
        <taxon>Dikarya</taxon>
        <taxon>Ascomycota</taxon>
        <taxon>Saccharomycotina</taxon>
        <taxon>Pichiomycetes</taxon>
        <taxon>Pichiales</taxon>
        <taxon>Pichiaceae</taxon>
        <taxon>Kuraishia</taxon>
    </lineage>
</organism>
<name>W6MPZ1_9ASCO</name>
<comment type="similarity">
    <text evidence="1">Belongs to the PITHD1 family.</text>
</comment>
<gene>
    <name evidence="4" type="ORF">KUCA_T00004715001</name>
</gene>
<dbReference type="PANTHER" id="PTHR12175:SF1">
    <property type="entry name" value="PITH DOMAIN-CONTAINING PROTEIN 1"/>
    <property type="match status" value="1"/>
</dbReference>
<dbReference type="InterPro" id="IPR010400">
    <property type="entry name" value="PITH_dom"/>
</dbReference>
<dbReference type="HOGENOM" id="CLU_072377_2_0_1"/>
<dbReference type="RefSeq" id="XP_022460721.1">
    <property type="nucleotide sequence ID" value="XM_022601480.1"/>
</dbReference>
<dbReference type="GeneID" id="34522109"/>
<reference evidence="4" key="1">
    <citation type="submission" date="2013-12" db="EMBL/GenBank/DDBJ databases">
        <authorList>
            <person name="Genoscope - CEA"/>
        </authorList>
    </citation>
    <scope>NUCLEOTIDE SEQUENCE</scope>
    <source>
        <strain evidence="4">CBS 1993</strain>
    </source>
</reference>
<feature type="domain" description="PITH" evidence="3">
    <location>
        <begin position="16"/>
        <end position="213"/>
    </location>
</feature>
<dbReference type="PANTHER" id="PTHR12175">
    <property type="entry name" value="AD039 HT014 THIOREDOXIN FAMILY TRP26"/>
    <property type="match status" value="1"/>
</dbReference>
<dbReference type="OrthoDB" id="2635at2759"/>
<dbReference type="InterPro" id="IPR008979">
    <property type="entry name" value="Galactose-bd-like_sf"/>
</dbReference>
<evidence type="ECO:0000256" key="2">
    <source>
        <dbReference type="SAM" id="MobiDB-lite"/>
    </source>
</evidence>
<proteinExistence type="inferred from homology"/>
<feature type="region of interest" description="Disordered" evidence="2">
    <location>
        <begin position="1"/>
        <end position="26"/>
    </location>
</feature>
<dbReference type="GO" id="GO:0005737">
    <property type="term" value="C:cytoplasm"/>
    <property type="evidence" value="ECO:0007669"/>
    <property type="project" value="UniProtKB-ARBA"/>
</dbReference>
<accession>W6MPZ1</accession>
<evidence type="ECO:0000313" key="5">
    <source>
        <dbReference type="Proteomes" id="UP000019384"/>
    </source>
</evidence>
<dbReference type="InterPro" id="IPR045099">
    <property type="entry name" value="PITH1-like"/>
</dbReference>
<evidence type="ECO:0000259" key="3">
    <source>
        <dbReference type="PROSITE" id="PS51532"/>
    </source>
</evidence>
<dbReference type="EMBL" id="HG793129">
    <property type="protein sequence ID" value="CDK28731.1"/>
    <property type="molecule type" value="Genomic_DNA"/>
</dbReference>
<sequence>MPSCGHSHSHGHSHGPPPIPTNSSQSINDRVSLSKLAGLNMANPPSDLQALFKTRETKNSLRPAIRSDADNQLILKVPFDGIVKLYSIILRTNGQPDHCPSTIKLFKNNDALDFDTIGSVHPTSTLSHPLVGHLEDLSAISRDDELVDETEDQFVEHYLPRNQFNGTTSLTLFFEDTHSHDEDEPVIIYSVELRGEFAELTRDPVITLYESAANPADHKLPLSQQNLNSQGFD</sequence>
<evidence type="ECO:0000256" key="1">
    <source>
        <dbReference type="ARBA" id="ARBA00025788"/>
    </source>
</evidence>
<dbReference type="Gene3D" id="2.60.120.470">
    <property type="entry name" value="PITH domain"/>
    <property type="match status" value="1"/>
</dbReference>
<dbReference type="InterPro" id="IPR037047">
    <property type="entry name" value="PITH_dom_sf"/>
</dbReference>
<dbReference type="Pfam" id="PF06201">
    <property type="entry name" value="PITH"/>
    <property type="match status" value="1"/>
</dbReference>
<protein>
    <recommendedName>
        <fullName evidence="3">PITH domain-containing protein</fullName>
    </recommendedName>
</protein>
<dbReference type="PROSITE" id="PS51532">
    <property type="entry name" value="PITH"/>
    <property type="match status" value="1"/>
</dbReference>
<reference evidence="4" key="2">
    <citation type="submission" date="2014-02" db="EMBL/GenBank/DDBJ databases">
        <title>Complete DNA sequence of /Kuraishia capsulata/ illustrates novel genomic features among budding yeasts (/Saccharomycotina/).</title>
        <authorList>
            <person name="Morales L."/>
            <person name="Noel B."/>
            <person name="Porcel B."/>
            <person name="Marcet-Houben M."/>
            <person name="Hullo M-F."/>
            <person name="Sacerdot C."/>
            <person name="Tekaia F."/>
            <person name="Leh-Louis V."/>
            <person name="Despons L."/>
            <person name="Khanna V."/>
            <person name="Aury J-M."/>
            <person name="Barbe V."/>
            <person name="Couloux A."/>
            <person name="Labadie K."/>
            <person name="Pelletier E."/>
            <person name="Souciet J-L."/>
            <person name="Boekhout T."/>
            <person name="Gabaldon T."/>
            <person name="Wincker P."/>
            <person name="Dujon B."/>
        </authorList>
    </citation>
    <scope>NUCLEOTIDE SEQUENCE</scope>
    <source>
        <strain evidence="4">CBS 1993</strain>
    </source>
</reference>
<evidence type="ECO:0000313" key="4">
    <source>
        <dbReference type="EMBL" id="CDK28731.1"/>
    </source>
</evidence>
<dbReference type="AlphaFoldDB" id="W6MPZ1"/>